<organism evidence="1 2">
    <name type="scientific">Bifidobacterium oedipodis</name>
    <dbReference type="NCBI Taxonomy" id="2675322"/>
    <lineage>
        <taxon>Bacteria</taxon>
        <taxon>Bacillati</taxon>
        <taxon>Actinomycetota</taxon>
        <taxon>Actinomycetes</taxon>
        <taxon>Bifidobacteriales</taxon>
        <taxon>Bifidobacteriaceae</taxon>
        <taxon>Bifidobacterium</taxon>
    </lineage>
</organism>
<evidence type="ECO:0000313" key="2">
    <source>
        <dbReference type="Proteomes" id="UP000532194"/>
    </source>
</evidence>
<sequence length="81" mass="9255">MVGMFIRYNRRTGDRVVKVYDGPNGYLEAVNDPGYVRDMGKSGTDWEVAVIGSDSMEAIKRTHSRYFTGRDRTRELAGMFK</sequence>
<dbReference type="AlphaFoldDB" id="A0A7Y0EPJ2"/>
<dbReference type="Proteomes" id="UP000532194">
    <property type="component" value="Unassembled WGS sequence"/>
</dbReference>
<keyword evidence="2" id="KW-1185">Reference proteome</keyword>
<dbReference type="EMBL" id="JAAIII010000003">
    <property type="protein sequence ID" value="NMM93982.1"/>
    <property type="molecule type" value="Genomic_DNA"/>
</dbReference>
<dbReference type="RefSeq" id="WP_169172028.1">
    <property type="nucleotide sequence ID" value="NZ_JAAIII010000003.1"/>
</dbReference>
<protein>
    <submittedName>
        <fullName evidence="1">Uncharacterized protein</fullName>
    </submittedName>
</protein>
<proteinExistence type="predicted"/>
<comment type="caution">
    <text evidence="1">The sequence shown here is derived from an EMBL/GenBank/DDBJ whole genome shotgun (WGS) entry which is preliminary data.</text>
</comment>
<accession>A0A7Y0EPJ2</accession>
<name>A0A7Y0EPJ2_9BIFI</name>
<reference evidence="1 2" key="1">
    <citation type="submission" date="2020-02" db="EMBL/GenBank/DDBJ databases">
        <title>Characterization of phylogenetic diversity of novel bifidobacterial species isolated in Czech ZOOs.</title>
        <authorList>
            <person name="Lugli G.A."/>
            <person name="Vera N.B."/>
            <person name="Ventura M."/>
        </authorList>
    </citation>
    <scope>NUCLEOTIDE SEQUENCE [LARGE SCALE GENOMIC DNA]</scope>
    <source>
        <strain evidence="1 2">DSM 109957</strain>
    </source>
</reference>
<evidence type="ECO:0000313" key="1">
    <source>
        <dbReference type="EMBL" id="NMM93982.1"/>
    </source>
</evidence>
<gene>
    <name evidence="1" type="ORF">G1C95_1169</name>
</gene>